<proteinExistence type="predicted"/>
<dbReference type="Pfam" id="PF12796">
    <property type="entry name" value="Ank_2"/>
    <property type="match status" value="1"/>
</dbReference>
<accession>A0A9P1GJX8</accession>
<dbReference type="PANTHER" id="PTHR24203:SF45">
    <property type="entry name" value="ANKYRIN REPEAT DOMAIN 6"/>
    <property type="match status" value="1"/>
</dbReference>
<keyword evidence="6" id="KW-1185">Reference proteome</keyword>
<dbReference type="SMART" id="SM00248">
    <property type="entry name" value="ANK"/>
    <property type="match status" value="5"/>
</dbReference>
<evidence type="ECO:0000313" key="4">
    <source>
        <dbReference type="EMBL" id="CAI4013002.1"/>
    </source>
</evidence>
<evidence type="ECO:0000256" key="3">
    <source>
        <dbReference type="PROSITE-ProRule" id="PRU00023"/>
    </source>
</evidence>
<evidence type="ECO:0000256" key="1">
    <source>
        <dbReference type="ARBA" id="ARBA00022737"/>
    </source>
</evidence>
<protein>
    <submittedName>
        <fullName evidence="5">Ankyrin repeat and sterile alpha motif domain-containing protein 1B</fullName>
    </submittedName>
</protein>
<keyword evidence="2 3" id="KW-0040">ANK repeat</keyword>
<dbReference type="SUPFAM" id="SSF48403">
    <property type="entry name" value="Ankyrin repeat"/>
    <property type="match status" value="1"/>
</dbReference>
<dbReference type="Gene3D" id="1.25.40.20">
    <property type="entry name" value="Ankyrin repeat-containing domain"/>
    <property type="match status" value="1"/>
</dbReference>
<reference evidence="5 6" key="2">
    <citation type="submission" date="2024-05" db="EMBL/GenBank/DDBJ databases">
        <authorList>
            <person name="Chen Y."/>
            <person name="Shah S."/>
            <person name="Dougan E. K."/>
            <person name="Thang M."/>
            <person name="Chan C."/>
        </authorList>
    </citation>
    <scope>NUCLEOTIDE SEQUENCE [LARGE SCALE GENOMIC DNA]</scope>
</reference>
<dbReference type="PROSITE" id="PS50297">
    <property type="entry name" value="ANK_REP_REGION"/>
    <property type="match status" value="2"/>
</dbReference>
<dbReference type="EMBL" id="CAMXCT030005669">
    <property type="protein sequence ID" value="CAL4800314.1"/>
    <property type="molecule type" value="Genomic_DNA"/>
</dbReference>
<dbReference type="InterPro" id="IPR036770">
    <property type="entry name" value="Ankyrin_rpt-contain_sf"/>
</dbReference>
<dbReference type="PROSITE" id="PS50088">
    <property type="entry name" value="ANK_REPEAT"/>
    <property type="match status" value="2"/>
</dbReference>
<organism evidence="4">
    <name type="scientific">Cladocopium goreaui</name>
    <dbReference type="NCBI Taxonomy" id="2562237"/>
    <lineage>
        <taxon>Eukaryota</taxon>
        <taxon>Sar</taxon>
        <taxon>Alveolata</taxon>
        <taxon>Dinophyceae</taxon>
        <taxon>Suessiales</taxon>
        <taxon>Symbiodiniaceae</taxon>
        <taxon>Cladocopium</taxon>
    </lineage>
</organism>
<dbReference type="EMBL" id="CAMXCT010005669">
    <property type="protein sequence ID" value="CAI4013002.1"/>
    <property type="molecule type" value="Genomic_DNA"/>
</dbReference>
<dbReference type="OrthoDB" id="410562at2759"/>
<evidence type="ECO:0000313" key="5">
    <source>
        <dbReference type="EMBL" id="CAL4800314.1"/>
    </source>
</evidence>
<keyword evidence="1" id="KW-0677">Repeat</keyword>
<gene>
    <name evidence="4" type="ORF">C1SCF055_LOCUS38013</name>
</gene>
<dbReference type="InterPro" id="IPR002110">
    <property type="entry name" value="Ankyrin_rpt"/>
</dbReference>
<evidence type="ECO:0000256" key="2">
    <source>
        <dbReference type="ARBA" id="ARBA00023043"/>
    </source>
</evidence>
<feature type="repeat" description="ANK" evidence="3">
    <location>
        <begin position="547"/>
        <end position="579"/>
    </location>
</feature>
<evidence type="ECO:0000313" key="6">
    <source>
        <dbReference type="Proteomes" id="UP001152797"/>
    </source>
</evidence>
<dbReference type="Proteomes" id="UP001152797">
    <property type="component" value="Unassembled WGS sequence"/>
</dbReference>
<name>A0A9P1GJX8_9DINO</name>
<dbReference type="EMBL" id="CAMXCT020005669">
    <property type="protein sequence ID" value="CAL1166377.1"/>
    <property type="molecule type" value="Genomic_DNA"/>
</dbReference>
<dbReference type="PANTHER" id="PTHR24203">
    <property type="entry name" value="ANKYRIN REPEAT FAMILY PROTEIN"/>
    <property type="match status" value="1"/>
</dbReference>
<dbReference type="AlphaFoldDB" id="A0A9P1GJX8"/>
<comment type="caution">
    <text evidence="4">The sequence shown here is derived from an EMBL/GenBank/DDBJ whole genome shotgun (WGS) entry which is preliminary data.</text>
</comment>
<reference evidence="4" key="1">
    <citation type="submission" date="2022-10" db="EMBL/GenBank/DDBJ databases">
        <authorList>
            <person name="Chen Y."/>
            <person name="Dougan E. K."/>
            <person name="Chan C."/>
            <person name="Rhodes N."/>
            <person name="Thang M."/>
        </authorList>
    </citation>
    <scope>NUCLEOTIDE SEQUENCE</scope>
</reference>
<dbReference type="Pfam" id="PF00023">
    <property type="entry name" value="Ank"/>
    <property type="match status" value="2"/>
</dbReference>
<sequence length="623" mass="69325">MACCGAHSLTPLAQYARSLRTQLDDGEKLPMLFPMYTVPLGTLLEMTMIEPHEALKDRDVLVEFDKNMGNAAFVSHQWVASNHPDPECMQMRVLQDALKNMMGNLKSIPVDVVSETQNPNVKPLPTLKIMSEPLFFWYDYFSCPQERLREASGHIENVPRSKLLEDAINSIPAYVDACSFFFALVPVLENPSGTSLISTFTWSGRGWCRLERSCRELSPNHSWIQVKGPTDLQIISGIGASFRVGSGPVGEGVFTMPEDRLKLGPVLMKSLKRKLLSLLKAQDMPGYRFLLNHQTFVFRGLDCNLFEPVPAFEQEHLDMDFSPLVMKFFHQNGFRSIREMDTAGFSPLHYAAVNGDPSLVQDLLALQANPNQGTRKTHPVHGFESGISPLAISCTFKNNEAVRLLISAKGRVTSSVIICKPLHCATGVNNTEAIQILLHARCPLEPNSFGVTPLESAVGAGSLEALDLLRHSIVTSLDATQALFYVAGGERSAEVVHRLVEMRADVNAQTGDWFKRTALMRAVYTFMVLQHRFHKATIFNKLMYHAKGATPLMLALLFENNECAAALIAEGAKLNLQNSHGLTAADLIRRRSGPEFLLEAFEGRVEACRRVSLLSRGWIEMHF</sequence>
<feature type="repeat" description="ANK" evidence="3">
    <location>
        <begin position="343"/>
        <end position="375"/>
    </location>
</feature>